<evidence type="ECO:0000259" key="1">
    <source>
        <dbReference type="Pfam" id="PF16242"/>
    </source>
</evidence>
<dbReference type="PANTHER" id="PTHR34818:SF1">
    <property type="entry name" value="PROTEIN BLI-3"/>
    <property type="match status" value="1"/>
</dbReference>
<dbReference type="RefSeq" id="WP_211875610.1">
    <property type="nucleotide sequence ID" value="NZ_JAAEDH010000021.1"/>
</dbReference>
<feature type="domain" description="General stress protein FMN-binding split barrel" evidence="1">
    <location>
        <begin position="9"/>
        <end position="137"/>
    </location>
</feature>
<dbReference type="InterPro" id="IPR038725">
    <property type="entry name" value="YdaG_split_barrel_FMN-bd"/>
</dbReference>
<accession>A0AAF1KNX1</accession>
<reference evidence="2" key="1">
    <citation type="submission" date="2020-01" db="EMBL/GenBank/DDBJ databases">
        <authorList>
            <person name="Rat A."/>
        </authorList>
    </citation>
    <scope>NUCLEOTIDE SEQUENCE</scope>
    <source>
        <strain evidence="2">LMG 28251</strain>
    </source>
</reference>
<sequence>MSDMTLADVSGEMADIDFTMLSTRAAEGRIASRPMSNNGDVEYTGDSYYFAWGHAHMVGEIEADPNVGLTFQGSKGLLGAPPMFIAVEGVGKIIRDKVAFVEHWTPDLDRWFTDGVDTPGVVMIHVNAKRIHYWRGEEEGEIAL</sequence>
<dbReference type="Gene3D" id="2.30.110.10">
    <property type="entry name" value="Electron Transport, Fmn-binding Protein, Chain A"/>
    <property type="match status" value="1"/>
</dbReference>
<name>A0AAF1KNX1_9PROT</name>
<dbReference type="Proteomes" id="UP001196068">
    <property type="component" value="Unassembled WGS sequence"/>
</dbReference>
<dbReference type="InterPro" id="IPR052917">
    <property type="entry name" value="Stress-Dev_Protein"/>
</dbReference>
<evidence type="ECO:0000313" key="3">
    <source>
        <dbReference type="Proteomes" id="UP001196068"/>
    </source>
</evidence>
<proteinExistence type="predicted"/>
<gene>
    <name evidence="2" type="ORF">GXW79_16810</name>
</gene>
<dbReference type="InterPro" id="IPR012349">
    <property type="entry name" value="Split_barrel_FMN-bd"/>
</dbReference>
<dbReference type="AlphaFoldDB" id="A0AAF1KNX1"/>
<keyword evidence="3" id="KW-1185">Reference proteome</keyword>
<organism evidence="2 3">
    <name type="scientific">Plastoroseomonas arctica</name>
    <dbReference type="NCBI Taxonomy" id="1509237"/>
    <lineage>
        <taxon>Bacteria</taxon>
        <taxon>Pseudomonadati</taxon>
        <taxon>Pseudomonadota</taxon>
        <taxon>Alphaproteobacteria</taxon>
        <taxon>Acetobacterales</taxon>
        <taxon>Acetobacteraceae</taxon>
        <taxon>Plastoroseomonas</taxon>
    </lineage>
</organism>
<dbReference type="SUPFAM" id="SSF50475">
    <property type="entry name" value="FMN-binding split barrel"/>
    <property type="match status" value="1"/>
</dbReference>
<evidence type="ECO:0000313" key="2">
    <source>
        <dbReference type="EMBL" id="MBR0656744.1"/>
    </source>
</evidence>
<protein>
    <submittedName>
        <fullName evidence="2">Pyridoxamine 5'-phosphate oxidase family protein</fullName>
    </submittedName>
</protein>
<dbReference type="PANTHER" id="PTHR34818">
    <property type="entry name" value="PROTEIN BLI-3"/>
    <property type="match status" value="1"/>
</dbReference>
<dbReference type="EMBL" id="JAAEDH010000021">
    <property type="protein sequence ID" value="MBR0656744.1"/>
    <property type="molecule type" value="Genomic_DNA"/>
</dbReference>
<reference evidence="2" key="2">
    <citation type="journal article" date="2021" name="Syst. Appl. Microbiol.">
        <title>Roseomonas hellenica sp. nov., isolated from roots of wild-growing Alkanna tinctoria.</title>
        <authorList>
            <person name="Rat A."/>
            <person name="Naranjo H.D."/>
            <person name="Lebbe L."/>
            <person name="Cnockaert M."/>
            <person name="Krigas N."/>
            <person name="Grigoriadou K."/>
            <person name="Maloupa E."/>
            <person name="Willems A."/>
        </authorList>
    </citation>
    <scope>NUCLEOTIDE SEQUENCE</scope>
    <source>
        <strain evidence="2">LMG 28251</strain>
    </source>
</reference>
<dbReference type="Pfam" id="PF16242">
    <property type="entry name" value="Pyrid_ox_like"/>
    <property type="match status" value="1"/>
</dbReference>
<comment type="caution">
    <text evidence="2">The sequence shown here is derived from an EMBL/GenBank/DDBJ whole genome shotgun (WGS) entry which is preliminary data.</text>
</comment>